<gene>
    <name evidence="1" type="ORF">GCM10011531_09100</name>
</gene>
<evidence type="ECO:0000313" key="1">
    <source>
        <dbReference type="EMBL" id="GFZ81098.1"/>
    </source>
</evidence>
<dbReference type="Proteomes" id="UP000598120">
    <property type="component" value="Unassembled WGS sequence"/>
</dbReference>
<dbReference type="AlphaFoldDB" id="A0A8J2XIL7"/>
<proteinExistence type="predicted"/>
<keyword evidence="2" id="KW-1185">Reference proteome</keyword>
<protein>
    <submittedName>
        <fullName evidence="1">Uncharacterized protein</fullName>
    </submittedName>
</protein>
<reference evidence="1 2" key="1">
    <citation type="journal article" date="2014" name="Int. J. Syst. Evol. Microbiol.">
        <title>Complete genome sequence of Corynebacterium casei LMG S-19264T (=DSM 44701T), isolated from a smear-ripened cheese.</title>
        <authorList>
            <consortium name="US DOE Joint Genome Institute (JGI-PGF)"/>
            <person name="Walter F."/>
            <person name="Albersmeier A."/>
            <person name="Kalinowski J."/>
            <person name="Ruckert C."/>
        </authorList>
    </citation>
    <scope>NUCLEOTIDE SEQUENCE [LARGE SCALE GENOMIC DNA]</scope>
    <source>
        <strain evidence="1 2">CGMCC 1.15295</strain>
    </source>
</reference>
<organism evidence="1 2">
    <name type="scientific">Aquaticitalea lipolytica</name>
    <dbReference type="NCBI Taxonomy" id="1247562"/>
    <lineage>
        <taxon>Bacteria</taxon>
        <taxon>Pseudomonadati</taxon>
        <taxon>Bacteroidota</taxon>
        <taxon>Flavobacteriia</taxon>
        <taxon>Flavobacteriales</taxon>
        <taxon>Flavobacteriaceae</taxon>
        <taxon>Aquaticitalea</taxon>
    </lineage>
</organism>
<name>A0A8J2XIL7_9FLAO</name>
<sequence length="114" mass="12659">MASYKRNNYKYITGHYQKTENNNQLSLPAPTKHQLNESITSLEERVQKMNKVNVTSVTNSALGAIAATTAVNGAKLLFAPNSLPATKGDVAALKNELNELKMMLKNYKINKFPF</sequence>
<dbReference type="EMBL" id="BMIC01000001">
    <property type="protein sequence ID" value="GFZ81098.1"/>
    <property type="molecule type" value="Genomic_DNA"/>
</dbReference>
<dbReference type="RefSeq" id="WP_188605146.1">
    <property type="nucleotide sequence ID" value="NZ_BMIC01000001.1"/>
</dbReference>
<evidence type="ECO:0000313" key="2">
    <source>
        <dbReference type="Proteomes" id="UP000598120"/>
    </source>
</evidence>
<comment type="caution">
    <text evidence="1">The sequence shown here is derived from an EMBL/GenBank/DDBJ whole genome shotgun (WGS) entry which is preliminary data.</text>
</comment>
<accession>A0A8J2XIL7</accession>